<accession>A0ACC4D317</accession>
<sequence>MPIMLVKKIIKMEISFRWVAACVSLQVAERVASIKQAAAMENNGVLIEKKFEGEMWWGRSVLGVCGLGGGKIWKFTRQGVAVCGLDCHNFERVGCLWDRFLKEGWGLMGSTSE</sequence>
<proteinExistence type="predicted"/>
<keyword evidence="2" id="KW-1185">Reference proteome</keyword>
<dbReference type="Proteomes" id="UP000309997">
    <property type="component" value="Unassembled WGS sequence"/>
</dbReference>
<protein>
    <submittedName>
        <fullName evidence="1">Uncharacterized protein</fullName>
    </submittedName>
</protein>
<evidence type="ECO:0000313" key="2">
    <source>
        <dbReference type="Proteomes" id="UP000309997"/>
    </source>
</evidence>
<organism evidence="1 2">
    <name type="scientific">Populus alba</name>
    <name type="common">White poplar</name>
    <dbReference type="NCBI Taxonomy" id="43335"/>
    <lineage>
        <taxon>Eukaryota</taxon>
        <taxon>Viridiplantae</taxon>
        <taxon>Streptophyta</taxon>
        <taxon>Embryophyta</taxon>
        <taxon>Tracheophyta</taxon>
        <taxon>Spermatophyta</taxon>
        <taxon>Magnoliopsida</taxon>
        <taxon>eudicotyledons</taxon>
        <taxon>Gunneridae</taxon>
        <taxon>Pentapetalae</taxon>
        <taxon>rosids</taxon>
        <taxon>fabids</taxon>
        <taxon>Malpighiales</taxon>
        <taxon>Salicaceae</taxon>
        <taxon>Saliceae</taxon>
        <taxon>Populus</taxon>
    </lineage>
</organism>
<comment type="caution">
    <text evidence="1">The sequence shown here is derived from an EMBL/GenBank/DDBJ whole genome shotgun (WGS) entry which is preliminary data.</text>
</comment>
<evidence type="ECO:0000313" key="1">
    <source>
        <dbReference type="EMBL" id="KAL3611500.1"/>
    </source>
</evidence>
<reference evidence="1 2" key="1">
    <citation type="journal article" date="2024" name="Plant Biotechnol. J.">
        <title>Genome and CRISPR/Cas9 system of a widespread forest tree (Populus alba) in the world.</title>
        <authorList>
            <person name="Liu Y.J."/>
            <person name="Jiang P.F."/>
            <person name="Han X.M."/>
            <person name="Li X.Y."/>
            <person name="Wang H.M."/>
            <person name="Wang Y.J."/>
            <person name="Wang X.X."/>
            <person name="Zeng Q.Y."/>
        </authorList>
    </citation>
    <scope>NUCLEOTIDE SEQUENCE [LARGE SCALE GENOMIC DNA]</scope>
    <source>
        <strain evidence="2">cv. PAL-ZL1</strain>
    </source>
</reference>
<gene>
    <name evidence="1" type="ORF">D5086_002520</name>
</gene>
<dbReference type="EMBL" id="RCHU02000001">
    <property type="protein sequence ID" value="KAL3611500.1"/>
    <property type="molecule type" value="Genomic_DNA"/>
</dbReference>
<name>A0ACC4D317_POPAL</name>